<dbReference type="GO" id="GO:0071555">
    <property type="term" value="P:cell wall organization"/>
    <property type="evidence" value="ECO:0007669"/>
    <property type="project" value="UniProtKB-KW"/>
</dbReference>
<evidence type="ECO:0000256" key="2">
    <source>
        <dbReference type="ARBA" id="ARBA00022679"/>
    </source>
</evidence>
<dbReference type="InterPro" id="IPR038740">
    <property type="entry name" value="BioF2-like_GNAT_dom"/>
</dbReference>
<evidence type="ECO:0000259" key="7">
    <source>
        <dbReference type="Pfam" id="PF13480"/>
    </source>
</evidence>
<gene>
    <name evidence="8" type="ORF">ASZ90_011370</name>
</gene>
<evidence type="ECO:0000256" key="1">
    <source>
        <dbReference type="ARBA" id="ARBA00009943"/>
    </source>
</evidence>
<keyword evidence="3" id="KW-0133">Cell shape</keyword>
<evidence type="ECO:0000256" key="4">
    <source>
        <dbReference type="ARBA" id="ARBA00022984"/>
    </source>
</evidence>
<dbReference type="AlphaFoldDB" id="A0A0W8FDH0"/>
<evidence type="ECO:0000313" key="8">
    <source>
        <dbReference type="EMBL" id="KUG18924.1"/>
    </source>
</evidence>
<dbReference type="PANTHER" id="PTHR36174">
    <property type="entry name" value="LIPID II:GLYCINE GLYCYLTRANSFERASE"/>
    <property type="match status" value="1"/>
</dbReference>
<dbReference type="PANTHER" id="PTHR36174:SF1">
    <property type="entry name" value="LIPID II:GLYCINE GLYCYLTRANSFERASE"/>
    <property type="match status" value="1"/>
</dbReference>
<dbReference type="GO" id="GO:0009252">
    <property type="term" value="P:peptidoglycan biosynthetic process"/>
    <property type="evidence" value="ECO:0007669"/>
    <property type="project" value="UniProtKB-KW"/>
</dbReference>
<evidence type="ECO:0000256" key="3">
    <source>
        <dbReference type="ARBA" id="ARBA00022960"/>
    </source>
</evidence>
<keyword evidence="4" id="KW-0573">Peptidoglycan synthesis</keyword>
<dbReference type="InterPro" id="IPR016181">
    <property type="entry name" value="Acyl_CoA_acyltransferase"/>
</dbReference>
<accession>A0A0W8FDH0</accession>
<reference evidence="8" key="1">
    <citation type="journal article" date="2015" name="Proc. Natl. Acad. Sci. U.S.A.">
        <title>Networks of energetic and metabolic interactions define dynamics in microbial communities.</title>
        <authorList>
            <person name="Embree M."/>
            <person name="Liu J.K."/>
            <person name="Al-Bassam M.M."/>
            <person name="Zengler K."/>
        </authorList>
    </citation>
    <scope>NUCLEOTIDE SEQUENCE</scope>
</reference>
<protein>
    <recommendedName>
        <fullName evidence="7">BioF2-like acetyltransferase domain-containing protein</fullName>
    </recommendedName>
</protein>
<dbReference type="EMBL" id="LNQE01001347">
    <property type="protein sequence ID" value="KUG18924.1"/>
    <property type="molecule type" value="Genomic_DNA"/>
</dbReference>
<dbReference type="GO" id="GO:0008360">
    <property type="term" value="P:regulation of cell shape"/>
    <property type="evidence" value="ECO:0007669"/>
    <property type="project" value="UniProtKB-KW"/>
</dbReference>
<dbReference type="GO" id="GO:0016755">
    <property type="term" value="F:aminoacyltransferase activity"/>
    <property type="evidence" value="ECO:0007669"/>
    <property type="project" value="InterPro"/>
</dbReference>
<feature type="domain" description="BioF2-like acetyltransferase" evidence="7">
    <location>
        <begin position="169"/>
        <end position="295"/>
    </location>
</feature>
<dbReference type="PROSITE" id="PS51191">
    <property type="entry name" value="FEMABX"/>
    <property type="match status" value="1"/>
</dbReference>
<comment type="caution">
    <text evidence="8">The sequence shown here is derived from an EMBL/GenBank/DDBJ whole genome shotgun (WGS) entry which is preliminary data.</text>
</comment>
<name>A0A0W8FDH0_9ZZZZ</name>
<keyword evidence="2" id="KW-0808">Transferase</keyword>
<sequence length="336" mass="38411">MALNISLATDNDADQWNTAVESAQHGIIFHTWKWLKIVEKHTGTALYPLMCHKGTTLVAIYPIFVLKKGFATVALSPPSRAYLLYLGPVIVDYDTLKQDKKESVFIAVQEEVDRFLFSELGCNVVRIRSSPRLPDSRPFRWAGYSVEPLYTYRVNLTQGAGHVWEQFDRKLRVDIKKTEREDVVVEEGGLEDLRYMYSSLASRMTEQGLSTTGSMEYLADLYETFHPSNMKIYAAIYQGERVGGMVSLCYKDGMHLWIGVPKSDVKGISPNDLVQWQAISWACDNGFKYYELMDAGDNPRLRTFKSKYNPDLAIWYSAAKYSSYQYKLIAHALKRV</sequence>
<evidence type="ECO:0000256" key="5">
    <source>
        <dbReference type="ARBA" id="ARBA00023315"/>
    </source>
</evidence>
<keyword evidence="6" id="KW-0961">Cell wall biogenesis/degradation</keyword>
<dbReference type="InterPro" id="IPR050644">
    <property type="entry name" value="PG_Glycine_Bridge_Synth"/>
</dbReference>
<keyword evidence="5" id="KW-0012">Acyltransferase</keyword>
<dbReference type="InterPro" id="IPR003447">
    <property type="entry name" value="FEMABX"/>
</dbReference>
<dbReference type="Pfam" id="PF13480">
    <property type="entry name" value="Acetyltransf_6"/>
    <property type="match status" value="1"/>
</dbReference>
<evidence type="ECO:0000256" key="6">
    <source>
        <dbReference type="ARBA" id="ARBA00023316"/>
    </source>
</evidence>
<dbReference type="SUPFAM" id="SSF55729">
    <property type="entry name" value="Acyl-CoA N-acyltransferases (Nat)"/>
    <property type="match status" value="1"/>
</dbReference>
<comment type="similarity">
    <text evidence="1">Belongs to the FemABX family.</text>
</comment>
<proteinExistence type="inferred from homology"/>
<dbReference type="Gene3D" id="3.40.630.30">
    <property type="match status" value="1"/>
</dbReference>
<organism evidence="8">
    <name type="scientific">hydrocarbon metagenome</name>
    <dbReference type="NCBI Taxonomy" id="938273"/>
    <lineage>
        <taxon>unclassified sequences</taxon>
        <taxon>metagenomes</taxon>
        <taxon>ecological metagenomes</taxon>
    </lineage>
</organism>